<evidence type="ECO:0000256" key="4">
    <source>
        <dbReference type="PROSITE-ProRule" id="PRU00182"/>
    </source>
</evidence>
<dbReference type="InterPro" id="IPR002942">
    <property type="entry name" value="S4_RNA-bd"/>
</dbReference>
<sequence length="313" mass="34453">MTLRSYLVPEDFIGMRIDAVLSSFTGISRTKCADLVADQKVWLDGQVVAKSALRISMQCVIEVDIPAPPAEQPQETPVPGMQVIYEDTDIIVVDKPAGVAAHASLNFEGPNVLGALLAAGVQLTTSGPPERKGIVHRLDVGTSGCMVVAKSEQAYTVLKRAFKERTVTKIYHALVQGLPDPLSGTIDAPIGRDYRHQWKMGVRENGKHAITHYDVIEVMPRAALCEIHLETGRTHQIRVHMAAIKHPCVGDEMYGADPVHAARLQLQRQWLHAVKLGFSHPITGKYVEFSSSYPTDLHNSLEHLRTGFDPNNF</sequence>
<dbReference type="Gene3D" id="3.30.2350.10">
    <property type="entry name" value="Pseudouridine synthase"/>
    <property type="match status" value="1"/>
</dbReference>
<dbReference type="InterPro" id="IPR006224">
    <property type="entry name" value="PsdUridine_synth_RluA-like_CS"/>
</dbReference>
<dbReference type="NCBIfam" id="TIGR00005">
    <property type="entry name" value="rluA_subfam"/>
    <property type="match status" value="1"/>
</dbReference>
<dbReference type="Proteomes" id="UP001266099">
    <property type="component" value="Unassembled WGS sequence"/>
</dbReference>
<proteinExistence type="inferred from homology"/>
<keyword evidence="4" id="KW-0694">RNA-binding</keyword>
<dbReference type="SUPFAM" id="SSF55174">
    <property type="entry name" value="Alpha-L RNA-binding motif"/>
    <property type="match status" value="1"/>
</dbReference>
<comment type="caution">
    <text evidence="7">The sequence shown here is derived from an EMBL/GenBank/DDBJ whole genome shotgun (WGS) entry which is preliminary data.</text>
</comment>
<dbReference type="InterPro" id="IPR006225">
    <property type="entry name" value="PsdUridine_synth_RluC/D"/>
</dbReference>
<dbReference type="Pfam" id="PF00849">
    <property type="entry name" value="PseudoU_synth_2"/>
    <property type="match status" value="1"/>
</dbReference>
<evidence type="ECO:0000313" key="8">
    <source>
        <dbReference type="Proteomes" id="UP001266099"/>
    </source>
</evidence>
<dbReference type="EMBL" id="JAVDUJ010000001">
    <property type="protein sequence ID" value="MDR6938993.1"/>
    <property type="molecule type" value="Genomic_DNA"/>
</dbReference>
<keyword evidence="8" id="KW-1185">Reference proteome</keyword>
<evidence type="ECO:0000259" key="6">
    <source>
        <dbReference type="SMART" id="SM00363"/>
    </source>
</evidence>
<feature type="domain" description="RNA-binding S4" evidence="6">
    <location>
        <begin position="15"/>
        <end position="73"/>
    </location>
</feature>
<comment type="function">
    <text evidence="5">Responsible for synthesis of pseudouridine from uracil.</text>
</comment>
<keyword evidence="3 5" id="KW-0413">Isomerase</keyword>
<evidence type="ECO:0000313" key="7">
    <source>
        <dbReference type="EMBL" id="MDR6938993.1"/>
    </source>
</evidence>
<dbReference type="CDD" id="cd02869">
    <property type="entry name" value="PseudoU_synth_RluA_like"/>
    <property type="match status" value="1"/>
</dbReference>
<comment type="catalytic activity">
    <reaction evidence="1 5">
        <text>a uridine in RNA = a pseudouridine in RNA</text>
        <dbReference type="Rhea" id="RHEA:48348"/>
        <dbReference type="Rhea" id="RHEA-COMP:12068"/>
        <dbReference type="Rhea" id="RHEA-COMP:12069"/>
        <dbReference type="ChEBI" id="CHEBI:65314"/>
        <dbReference type="ChEBI" id="CHEBI:65315"/>
    </reaction>
</comment>
<evidence type="ECO:0000256" key="3">
    <source>
        <dbReference type="ARBA" id="ARBA00023235"/>
    </source>
</evidence>
<name>A0ABU1T0U3_9ACTO</name>
<dbReference type="Gene3D" id="3.10.290.10">
    <property type="entry name" value="RNA-binding S4 domain"/>
    <property type="match status" value="1"/>
</dbReference>
<organism evidence="7 8">
    <name type="scientific">Arcanobacterium hippocoleae</name>
    <dbReference type="NCBI Taxonomy" id="149017"/>
    <lineage>
        <taxon>Bacteria</taxon>
        <taxon>Bacillati</taxon>
        <taxon>Actinomycetota</taxon>
        <taxon>Actinomycetes</taxon>
        <taxon>Actinomycetales</taxon>
        <taxon>Actinomycetaceae</taxon>
        <taxon>Arcanobacterium</taxon>
    </lineage>
</organism>
<dbReference type="PANTHER" id="PTHR21600">
    <property type="entry name" value="MITOCHONDRIAL RNA PSEUDOURIDINE SYNTHASE"/>
    <property type="match status" value="1"/>
</dbReference>
<dbReference type="InterPro" id="IPR036986">
    <property type="entry name" value="S4_RNA-bd_sf"/>
</dbReference>
<dbReference type="RefSeq" id="WP_309955259.1">
    <property type="nucleotide sequence ID" value="NZ_CP136414.1"/>
</dbReference>
<dbReference type="InterPro" id="IPR006145">
    <property type="entry name" value="PsdUridine_synth_RsuA/RluA"/>
</dbReference>
<dbReference type="InterPro" id="IPR050188">
    <property type="entry name" value="RluA_PseudoU_synthase"/>
</dbReference>
<dbReference type="EC" id="5.4.99.-" evidence="5"/>
<dbReference type="SUPFAM" id="SSF55120">
    <property type="entry name" value="Pseudouridine synthase"/>
    <property type="match status" value="1"/>
</dbReference>
<dbReference type="PANTHER" id="PTHR21600:SF44">
    <property type="entry name" value="RIBOSOMAL LARGE SUBUNIT PSEUDOURIDINE SYNTHASE D"/>
    <property type="match status" value="1"/>
</dbReference>
<dbReference type="PROSITE" id="PS01129">
    <property type="entry name" value="PSI_RLU"/>
    <property type="match status" value="1"/>
</dbReference>
<gene>
    <name evidence="7" type="ORF">J2S36_000536</name>
</gene>
<accession>A0ABU1T0U3</accession>
<evidence type="ECO:0000256" key="1">
    <source>
        <dbReference type="ARBA" id="ARBA00000073"/>
    </source>
</evidence>
<reference evidence="7 8" key="1">
    <citation type="submission" date="2023-07" db="EMBL/GenBank/DDBJ databases">
        <title>Sequencing the genomes of 1000 actinobacteria strains.</title>
        <authorList>
            <person name="Klenk H.-P."/>
        </authorList>
    </citation>
    <scope>NUCLEOTIDE SEQUENCE [LARGE SCALE GENOMIC DNA]</scope>
    <source>
        <strain evidence="7 8">DSM 15539</strain>
    </source>
</reference>
<dbReference type="CDD" id="cd00165">
    <property type="entry name" value="S4"/>
    <property type="match status" value="1"/>
</dbReference>
<protein>
    <recommendedName>
        <fullName evidence="5">Pseudouridine synthase</fullName>
        <ecNumber evidence="5">5.4.99.-</ecNumber>
    </recommendedName>
</protein>
<dbReference type="SMART" id="SM00363">
    <property type="entry name" value="S4"/>
    <property type="match status" value="1"/>
</dbReference>
<evidence type="ECO:0000256" key="2">
    <source>
        <dbReference type="ARBA" id="ARBA00010876"/>
    </source>
</evidence>
<evidence type="ECO:0000256" key="5">
    <source>
        <dbReference type="RuleBase" id="RU362028"/>
    </source>
</evidence>
<comment type="similarity">
    <text evidence="2 5">Belongs to the pseudouridine synthase RluA family.</text>
</comment>
<dbReference type="PROSITE" id="PS50889">
    <property type="entry name" value="S4"/>
    <property type="match status" value="1"/>
</dbReference>
<dbReference type="InterPro" id="IPR020103">
    <property type="entry name" value="PsdUridine_synth_cat_dom_sf"/>
</dbReference>
<dbReference type="GO" id="GO:0160140">
    <property type="term" value="F:23S rRNA pseudouridine(1911/1915/1917) synthase activity"/>
    <property type="evidence" value="ECO:0007669"/>
    <property type="project" value="UniProtKB-EC"/>
</dbReference>